<dbReference type="SMART" id="SM00248">
    <property type="entry name" value="ANK"/>
    <property type="match status" value="2"/>
</dbReference>
<accession>A0A1Y1X8A9</accession>
<evidence type="ECO:0000313" key="2">
    <source>
        <dbReference type="EMBL" id="ORX81584.1"/>
    </source>
</evidence>
<protein>
    <recommendedName>
        <fullName evidence="4">Ankyrin</fullName>
    </recommendedName>
</protein>
<name>A0A1Y1X8A9_9FUNG</name>
<proteinExistence type="predicted"/>
<dbReference type="Gene3D" id="1.25.40.20">
    <property type="entry name" value="Ankyrin repeat-containing domain"/>
    <property type="match status" value="1"/>
</dbReference>
<dbReference type="Proteomes" id="UP000193944">
    <property type="component" value="Unassembled WGS sequence"/>
</dbReference>
<dbReference type="SUPFAM" id="SSF48403">
    <property type="entry name" value="Ankyrin repeat"/>
    <property type="match status" value="1"/>
</dbReference>
<dbReference type="AlphaFoldDB" id="A0A1Y1X8A9"/>
<reference evidence="2 3" key="1">
    <citation type="submission" date="2016-08" db="EMBL/GenBank/DDBJ databases">
        <title>A Parts List for Fungal Cellulosomes Revealed by Comparative Genomics.</title>
        <authorList>
            <consortium name="DOE Joint Genome Institute"/>
            <person name="Haitjema C.H."/>
            <person name="Gilmore S.P."/>
            <person name="Henske J.K."/>
            <person name="Solomon K.V."/>
            <person name="De Groot R."/>
            <person name="Kuo A."/>
            <person name="Mondo S.J."/>
            <person name="Salamov A.A."/>
            <person name="Labutti K."/>
            <person name="Zhao Z."/>
            <person name="Chiniquy J."/>
            <person name="Barry K."/>
            <person name="Brewer H.M."/>
            <person name="Purvine S.O."/>
            <person name="Wright A.T."/>
            <person name="Boxma B."/>
            <person name="Van Alen T."/>
            <person name="Hackstein J.H."/>
            <person name="Baker S.E."/>
            <person name="Grigoriev I.V."/>
            <person name="O'Malley M.A."/>
        </authorList>
    </citation>
    <scope>NUCLEOTIDE SEQUENCE [LARGE SCALE GENOMIC DNA]</scope>
    <source>
        <strain evidence="2 3">S4</strain>
    </source>
</reference>
<keyword evidence="1" id="KW-0175">Coiled coil</keyword>
<dbReference type="OrthoDB" id="10504141at2759"/>
<dbReference type="EMBL" id="MCFG01000115">
    <property type="protein sequence ID" value="ORX81584.1"/>
    <property type="molecule type" value="Genomic_DNA"/>
</dbReference>
<reference evidence="2 3" key="2">
    <citation type="submission" date="2016-08" db="EMBL/GenBank/DDBJ databases">
        <title>Pervasive Adenine N6-methylation of Active Genes in Fungi.</title>
        <authorList>
            <consortium name="DOE Joint Genome Institute"/>
            <person name="Mondo S.J."/>
            <person name="Dannebaum R.O."/>
            <person name="Kuo R.C."/>
            <person name="Labutti K."/>
            <person name="Haridas S."/>
            <person name="Kuo A."/>
            <person name="Salamov A."/>
            <person name="Ahrendt S.R."/>
            <person name="Lipzen A."/>
            <person name="Sullivan W."/>
            <person name="Andreopoulos W.B."/>
            <person name="Clum A."/>
            <person name="Lindquist E."/>
            <person name="Daum C."/>
            <person name="Ramamoorthy G.K."/>
            <person name="Gryganskyi A."/>
            <person name="Culley D."/>
            <person name="Magnuson J.K."/>
            <person name="James T.Y."/>
            <person name="O'Malley M.A."/>
            <person name="Stajich J.E."/>
            <person name="Spatafora J.W."/>
            <person name="Visel A."/>
            <person name="Grigoriev I.V."/>
        </authorList>
    </citation>
    <scope>NUCLEOTIDE SEQUENCE [LARGE SCALE GENOMIC DNA]</scope>
    <source>
        <strain evidence="2 3">S4</strain>
    </source>
</reference>
<dbReference type="InterPro" id="IPR036770">
    <property type="entry name" value="Ankyrin_rpt-contain_sf"/>
</dbReference>
<keyword evidence="3" id="KW-1185">Reference proteome</keyword>
<evidence type="ECO:0008006" key="4">
    <source>
        <dbReference type="Google" id="ProtNLM"/>
    </source>
</evidence>
<feature type="coiled-coil region" evidence="1">
    <location>
        <begin position="171"/>
        <end position="211"/>
    </location>
</feature>
<sequence>MYSNIFRELYDLVLNGNLTNEENNVFRLITDDNVSELDKYLGRNNISLKQINSSGDKTGFDVLILALKTKASLDMIKYIVNKTPYKDLNYGLVKDKNNFEVPLFIAIANNDFQVADYLISKGASLEYNFKSEPWNTGTDYVNINKSNNLPYYSMEGQGLDLDYYYNINANLLDYLREYKRLNKHNKKYIENKGLRVDINLHEKKADDYRERLIKKYMMN</sequence>
<gene>
    <name evidence="2" type="ORF">BCR32DRAFT_293177</name>
</gene>
<comment type="caution">
    <text evidence="2">The sequence shown here is derived from an EMBL/GenBank/DDBJ whole genome shotgun (WGS) entry which is preliminary data.</text>
</comment>
<organism evidence="2 3">
    <name type="scientific">Anaeromyces robustus</name>
    <dbReference type="NCBI Taxonomy" id="1754192"/>
    <lineage>
        <taxon>Eukaryota</taxon>
        <taxon>Fungi</taxon>
        <taxon>Fungi incertae sedis</taxon>
        <taxon>Chytridiomycota</taxon>
        <taxon>Chytridiomycota incertae sedis</taxon>
        <taxon>Neocallimastigomycetes</taxon>
        <taxon>Neocallimastigales</taxon>
        <taxon>Neocallimastigaceae</taxon>
        <taxon>Anaeromyces</taxon>
    </lineage>
</organism>
<evidence type="ECO:0000256" key="1">
    <source>
        <dbReference type="SAM" id="Coils"/>
    </source>
</evidence>
<dbReference type="InterPro" id="IPR002110">
    <property type="entry name" value="Ankyrin_rpt"/>
</dbReference>
<evidence type="ECO:0000313" key="3">
    <source>
        <dbReference type="Proteomes" id="UP000193944"/>
    </source>
</evidence>